<evidence type="ECO:0000256" key="3">
    <source>
        <dbReference type="ARBA" id="ARBA00022833"/>
    </source>
</evidence>
<proteinExistence type="evidence at transcript level"/>
<dbReference type="InterPro" id="IPR017907">
    <property type="entry name" value="Znf_RING_CS"/>
</dbReference>
<dbReference type="PROSITE" id="PS00518">
    <property type="entry name" value="ZF_RING_1"/>
    <property type="match status" value="1"/>
</dbReference>
<keyword evidence="2" id="KW-0863">Zinc-finger</keyword>
<dbReference type="AlphaFoldDB" id="A0A1E1XBS9"/>
<evidence type="ECO:0000256" key="4">
    <source>
        <dbReference type="SAM" id="MobiDB-lite"/>
    </source>
</evidence>
<evidence type="ECO:0000256" key="1">
    <source>
        <dbReference type="ARBA" id="ARBA00022723"/>
    </source>
</evidence>
<dbReference type="PANTHER" id="PTHR10131:SF138">
    <property type="entry name" value="RE66324P"/>
    <property type="match status" value="1"/>
</dbReference>
<keyword evidence="1" id="KW-0479">Metal-binding</keyword>
<dbReference type="EMBL" id="GFAC01002478">
    <property type="protein sequence ID" value="JAT96710.1"/>
    <property type="molecule type" value="mRNA"/>
</dbReference>
<keyword evidence="3" id="KW-0862">Zinc</keyword>
<accession>A0A1E1XBS9</accession>
<reference evidence="5" key="1">
    <citation type="journal article" date="2017" name="Front. Cell. Infect. Microbiol.">
        <title>The Distinct Transcriptional Response of the Midgut of Amblyomma sculptum and Amblyomma aureolatum Ticks to Rickettsia rickettsii Correlates to Their Differences in Susceptibility to Infection.</title>
        <authorList>
            <person name="Martins L.A."/>
            <person name="Galletti M.F.B.M."/>
            <person name="Ribeiro J.M."/>
            <person name="Fujita A."/>
            <person name="Costa F.B."/>
            <person name="Labruna M.B."/>
            <person name="Daffre S."/>
            <person name="Fogaca A.C."/>
        </authorList>
    </citation>
    <scope>NUCLEOTIDE SEQUENCE</scope>
</reference>
<dbReference type="GO" id="GO:0009898">
    <property type="term" value="C:cytoplasmic side of plasma membrane"/>
    <property type="evidence" value="ECO:0007669"/>
    <property type="project" value="TreeGrafter"/>
</dbReference>
<dbReference type="GO" id="GO:0005164">
    <property type="term" value="F:tumor necrosis factor receptor binding"/>
    <property type="evidence" value="ECO:0007669"/>
    <property type="project" value="TreeGrafter"/>
</dbReference>
<evidence type="ECO:0000313" key="5">
    <source>
        <dbReference type="EMBL" id="JAT96710.1"/>
    </source>
</evidence>
<dbReference type="PANTHER" id="PTHR10131">
    <property type="entry name" value="TNF RECEPTOR ASSOCIATED FACTOR"/>
    <property type="match status" value="1"/>
</dbReference>
<dbReference type="GO" id="GO:0043122">
    <property type="term" value="P:regulation of canonical NF-kappaB signal transduction"/>
    <property type="evidence" value="ECO:0007669"/>
    <property type="project" value="TreeGrafter"/>
</dbReference>
<feature type="region of interest" description="Disordered" evidence="4">
    <location>
        <begin position="280"/>
        <end position="299"/>
    </location>
</feature>
<dbReference type="InterPro" id="IPR013083">
    <property type="entry name" value="Znf_RING/FYVE/PHD"/>
</dbReference>
<dbReference type="Gene3D" id="3.30.40.10">
    <property type="entry name" value="Zinc/RING finger domain, C3HC4 (zinc finger)"/>
    <property type="match status" value="1"/>
</dbReference>
<dbReference type="SUPFAM" id="SSF57850">
    <property type="entry name" value="RING/U-box"/>
    <property type="match status" value="1"/>
</dbReference>
<name>A0A1E1XBS9_9ACAR</name>
<dbReference type="SUPFAM" id="SSF49599">
    <property type="entry name" value="TRAF domain-like"/>
    <property type="match status" value="1"/>
</dbReference>
<protein>
    <submittedName>
        <fullName evidence="5">Putative tnf receptor-associated factor</fullName>
    </submittedName>
</protein>
<feature type="non-terminal residue" evidence="5">
    <location>
        <position position="1"/>
    </location>
</feature>
<keyword evidence="5" id="KW-0675">Receptor</keyword>
<dbReference type="GO" id="GO:0008270">
    <property type="term" value="F:zinc ion binding"/>
    <property type="evidence" value="ECO:0007669"/>
    <property type="project" value="UniProtKB-KW"/>
</dbReference>
<sequence length="505" mass="56105">LRGFQQGVDWRPTQLAEPSLPPSLQACSLCGGVTRKTAVLPCSHVLCVYCLRGCQVNGENGGPCCILDGKQFLPEQQVIWKECSSQDAMSLKVMCWNANCGCDFVGPVGDLPEHFEQDCAFHHAVCPRCHVTVLLTHLAEHYRMGCSLSLRNRGGPVVCDGHLSTDSSHDDVTLFAHDTLVCLESRMNELVEYVRSLDAKSSILGSSLSEATDLLRRISTGFPTSPCADHPRRLNSVQRVTDVETDAHSDQRRHRGCSGCDAASSSSTFTTDASTAATGHCQESLRSQEEDIDESCLPPASISRPFRRQTTQLTRCLVDVRDSDRERSAFLVVFKRTKPESSSSASDFLQLYDLVKRGLELSIPETWTARVELNTDGCYMKMVILEENSALDVYVRVDERRRTFNPWKVESVKLAHPNESFPSSASLSRSEPTWTHSRAARLKLQASGYSHYGSNRFEAMCRRGFVVRNDTVTFCVTLVRRWSVPTGRSAEDHVELSAPVFPSET</sequence>
<organism evidence="5">
    <name type="scientific">Amblyomma aureolatum</name>
    <dbReference type="NCBI Taxonomy" id="187763"/>
    <lineage>
        <taxon>Eukaryota</taxon>
        <taxon>Metazoa</taxon>
        <taxon>Ecdysozoa</taxon>
        <taxon>Arthropoda</taxon>
        <taxon>Chelicerata</taxon>
        <taxon>Arachnida</taxon>
        <taxon>Acari</taxon>
        <taxon>Parasitiformes</taxon>
        <taxon>Ixodida</taxon>
        <taxon>Ixodoidea</taxon>
        <taxon>Ixodidae</taxon>
        <taxon>Amblyomminae</taxon>
        <taxon>Amblyomma</taxon>
    </lineage>
</organism>
<evidence type="ECO:0000256" key="2">
    <source>
        <dbReference type="ARBA" id="ARBA00022771"/>
    </source>
</evidence>